<dbReference type="AlphaFoldDB" id="A0AA37S2K6"/>
<proteinExistence type="predicted"/>
<evidence type="ECO:0000313" key="4">
    <source>
        <dbReference type="EMBL" id="GLQ02641.1"/>
    </source>
</evidence>
<dbReference type="InterPro" id="IPR019734">
    <property type="entry name" value="TPR_rpt"/>
</dbReference>
<dbReference type="EMBL" id="BSNE01000011">
    <property type="protein sequence ID" value="GLQ02641.1"/>
    <property type="molecule type" value="Genomic_DNA"/>
</dbReference>
<keyword evidence="2" id="KW-0472">Membrane</keyword>
<keyword evidence="2" id="KW-0812">Transmembrane</keyword>
<dbReference type="Gene3D" id="1.25.40.10">
    <property type="entry name" value="Tetratricopeptide repeat domain"/>
    <property type="match status" value="1"/>
</dbReference>
<reference evidence="4" key="1">
    <citation type="journal article" date="2014" name="Int. J. Syst. Evol. Microbiol.">
        <title>Complete genome sequence of Corynebacterium casei LMG S-19264T (=DSM 44701T), isolated from a smear-ripened cheese.</title>
        <authorList>
            <consortium name="US DOE Joint Genome Institute (JGI-PGF)"/>
            <person name="Walter F."/>
            <person name="Albersmeier A."/>
            <person name="Kalinowski J."/>
            <person name="Ruckert C."/>
        </authorList>
    </citation>
    <scope>NUCLEOTIDE SEQUENCE</scope>
    <source>
        <strain evidence="4">NBRC 103034</strain>
    </source>
</reference>
<accession>A0AA37S2K6</accession>
<organism evidence="4 5">
    <name type="scientific">Pseudoalteromonas tetraodonis GFC</name>
    <dbReference type="NCBI Taxonomy" id="1315271"/>
    <lineage>
        <taxon>Bacteria</taxon>
        <taxon>Pseudomonadati</taxon>
        <taxon>Pseudomonadota</taxon>
        <taxon>Gammaproteobacteria</taxon>
        <taxon>Alteromonadales</taxon>
        <taxon>Pseudoalteromonadaceae</taxon>
        <taxon>Pseudoalteromonas</taxon>
    </lineage>
</organism>
<feature type="coiled-coil region" evidence="1">
    <location>
        <begin position="168"/>
        <end position="213"/>
    </location>
</feature>
<feature type="signal peptide" evidence="3">
    <location>
        <begin position="1"/>
        <end position="19"/>
    </location>
</feature>
<feature type="coiled-coil region" evidence="1">
    <location>
        <begin position="58"/>
        <end position="99"/>
    </location>
</feature>
<feature type="chain" id="PRO_5041201122" evidence="3">
    <location>
        <begin position="20"/>
        <end position="489"/>
    </location>
</feature>
<keyword evidence="1" id="KW-0175">Coiled coil</keyword>
<comment type="caution">
    <text evidence="4">The sequence shown here is derived from an EMBL/GenBank/DDBJ whole genome shotgun (WGS) entry which is preliminary data.</text>
</comment>
<protein>
    <submittedName>
        <fullName evidence="4">Uncharacterized protein</fullName>
    </submittedName>
</protein>
<dbReference type="RefSeq" id="WP_096038886.1">
    <property type="nucleotide sequence ID" value="NZ_BJXY01000034.1"/>
</dbReference>
<evidence type="ECO:0000256" key="1">
    <source>
        <dbReference type="SAM" id="Coils"/>
    </source>
</evidence>
<keyword evidence="5" id="KW-1185">Reference proteome</keyword>
<evidence type="ECO:0000256" key="3">
    <source>
        <dbReference type="SAM" id="SignalP"/>
    </source>
</evidence>
<keyword evidence="2" id="KW-1133">Transmembrane helix</keyword>
<evidence type="ECO:0000256" key="2">
    <source>
        <dbReference type="SAM" id="Phobius"/>
    </source>
</evidence>
<gene>
    <name evidence="4" type="ORF">GCM10007914_15220</name>
</gene>
<dbReference type="SMART" id="SM00028">
    <property type="entry name" value="TPR"/>
    <property type="match status" value="3"/>
</dbReference>
<sequence length="489" mass="55252">MRFFLLFVFLWCLTNAAFATTTPNSTPVNSAPIIANTHNSQDLMYQQLFSMQSQLVRLDEKLQQQKSLGNDIKTLEAAQQTLKVQLANLQTKLEAQEKLQTNQLNGVDGRISDIASNTNMWGLALTIFGLIITVAAIALGFSAKNRAVYEAKQAANIASESHMEKWLLENKDTLIANTKTELEEVSLELKDRAEKLEAEARAALEKVKQEQQQAWDALLAENKDVVTSKRNKEDNTATKHNKPKVYQTAQEWFKAGINAFANSEYNEALNAWNKVLGLVDSEQEPKLYAITMGNQGVTYGRLGKPNEELNSYVTLIEQFKGSSNEELQIQVARAMYNQGVTYGQQGKFDDALNSFITLIEQFKGSSNEEIQKTIANSRTNIAEQALLYETPEQVLTRVAQAEKYSDNPQYLAVMQFIRFLLNDKTIEEVFTALTKIPTATDLTWNFSEIKDYLTDNFEGIKQQQIQAVVKYFEQHKDIEQLRVELGIKG</sequence>
<keyword evidence="3" id="KW-0732">Signal</keyword>
<name>A0AA37S2K6_9GAMM</name>
<feature type="transmembrane region" description="Helical" evidence="2">
    <location>
        <begin position="120"/>
        <end position="143"/>
    </location>
</feature>
<dbReference type="Proteomes" id="UP001161408">
    <property type="component" value="Unassembled WGS sequence"/>
</dbReference>
<dbReference type="InterPro" id="IPR011990">
    <property type="entry name" value="TPR-like_helical_dom_sf"/>
</dbReference>
<evidence type="ECO:0000313" key="5">
    <source>
        <dbReference type="Proteomes" id="UP001161408"/>
    </source>
</evidence>
<reference evidence="4" key="2">
    <citation type="submission" date="2023-01" db="EMBL/GenBank/DDBJ databases">
        <title>Draft genome sequence of Pseudoalteromonas tetraodonis strain NBRC 103034.</title>
        <authorList>
            <person name="Sun Q."/>
            <person name="Mori K."/>
        </authorList>
    </citation>
    <scope>NUCLEOTIDE SEQUENCE</scope>
    <source>
        <strain evidence="4">NBRC 103034</strain>
    </source>
</reference>
<dbReference type="SUPFAM" id="SSF48452">
    <property type="entry name" value="TPR-like"/>
    <property type="match status" value="1"/>
</dbReference>